<organism evidence="4 5">
    <name type="scientific">Nonomuraea insulae</name>
    <dbReference type="NCBI Taxonomy" id="1616787"/>
    <lineage>
        <taxon>Bacteria</taxon>
        <taxon>Bacillati</taxon>
        <taxon>Actinomycetota</taxon>
        <taxon>Actinomycetes</taxon>
        <taxon>Streptosporangiales</taxon>
        <taxon>Streptosporangiaceae</taxon>
        <taxon>Nonomuraea</taxon>
    </lineage>
</organism>
<keyword evidence="3" id="KW-0408">Iron</keyword>
<keyword evidence="5" id="KW-1185">Reference proteome</keyword>
<comment type="caution">
    <text evidence="4">The sequence shown here is derived from an EMBL/GenBank/DDBJ whole genome shotgun (WGS) entry which is preliminary data.</text>
</comment>
<dbReference type="InterPro" id="IPR002401">
    <property type="entry name" value="Cyt_P450_E_grp-I"/>
</dbReference>
<dbReference type="PROSITE" id="PS00086">
    <property type="entry name" value="CYTOCHROME_P450"/>
    <property type="match status" value="1"/>
</dbReference>
<evidence type="ECO:0000256" key="3">
    <source>
        <dbReference type="RuleBase" id="RU000461"/>
    </source>
</evidence>
<evidence type="ECO:0000256" key="2">
    <source>
        <dbReference type="ARBA" id="ARBA00010617"/>
    </source>
</evidence>
<dbReference type="Pfam" id="PF00067">
    <property type="entry name" value="p450"/>
    <property type="match status" value="1"/>
</dbReference>
<comment type="similarity">
    <text evidence="2 3">Belongs to the cytochrome P450 family.</text>
</comment>
<dbReference type="PRINTS" id="PR00385">
    <property type="entry name" value="P450"/>
</dbReference>
<dbReference type="Gene3D" id="1.10.630.10">
    <property type="entry name" value="Cytochrome P450"/>
    <property type="match status" value="1"/>
</dbReference>
<keyword evidence="3" id="KW-0349">Heme</keyword>
<keyword evidence="3" id="KW-0560">Oxidoreductase</keyword>
<comment type="cofactor">
    <cofactor evidence="1">
        <name>heme</name>
        <dbReference type="ChEBI" id="CHEBI:30413"/>
    </cofactor>
</comment>
<dbReference type="PRINTS" id="PR00463">
    <property type="entry name" value="EP450I"/>
</dbReference>
<dbReference type="InterPro" id="IPR036396">
    <property type="entry name" value="Cyt_P450_sf"/>
</dbReference>
<reference evidence="5" key="1">
    <citation type="journal article" date="2019" name="Int. J. Syst. Evol. Microbiol.">
        <title>The Global Catalogue of Microorganisms (GCM) 10K type strain sequencing project: providing services to taxonomists for standard genome sequencing and annotation.</title>
        <authorList>
            <consortium name="The Broad Institute Genomics Platform"/>
            <consortium name="The Broad Institute Genome Sequencing Center for Infectious Disease"/>
            <person name="Wu L."/>
            <person name="Ma J."/>
        </authorList>
    </citation>
    <scope>NUCLEOTIDE SEQUENCE [LARGE SCALE GENOMIC DNA]</scope>
    <source>
        <strain evidence="5">CCUG 53903</strain>
    </source>
</reference>
<sequence length="432" mass="48302">MRKPMQPIWEPWVGSAVLPAALIVGDRVVDRMLTRTGGMFGLWFPGIGKAVMVADPTLVREICRAPADVVDSAGANRVQEPVIGPQGLGSLEGADHRRLRAVMAPAVRDRALPRLRTATEELAEQVVGQCPVGTPFSLRPLLHQAMMRAVLEITMSVERSRQNVWLRAIQQLFLLADSYEITIRYALRHAGALALWPSYHRAKDVCDRLILDEISQRRRRGDEGDDLLGMLLRARDERGARLTDGVIRDQVMSMIAGARTTTSNGLAWAFERVVRHPDALSRLSDESDKGSEDVYASAVLYEALRVRPPVAFFGRRVRRPFDLGGRRLAPNTTIIIHLRSLHHDPGLYPDPAAFRPDRWLDRRPAGYGWMPFGGGSHTCLGDRLAIMQMKTFLQVFTRSLALSPADRRDEPVRWKAISNSPGADCRVVARHR</sequence>
<dbReference type="Proteomes" id="UP001596058">
    <property type="component" value="Unassembled WGS sequence"/>
</dbReference>
<dbReference type="SUPFAM" id="SSF48264">
    <property type="entry name" value="Cytochrome P450"/>
    <property type="match status" value="1"/>
</dbReference>
<evidence type="ECO:0000256" key="1">
    <source>
        <dbReference type="ARBA" id="ARBA00001971"/>
    </source>
</evidence>
<keyword evidence="3" id="KW-0503">Monooxygenase</keyword>
<name>A0ABW1CH72_9ACTN</name>
<dbReference type="InterPro" id="IPR017972">
    <property type="entry name" value="Cyt_P450_CS"/>
</dbReference>
<evidence type="ECO:0000313" key="5">
    <source>
        <dbReference type="Proteomes" id="UP001596058"/>
    </source>
</evidence>
<proteinExistence type="inferred from homology"/>
<dbReference type="PANTHER" id="PTHR24305:SF166">
    <property type="entry name" value="CYTOCHROME P450 12A4, MITOCHONDRIAL-RELATED"/>
    <property type="match status" value="1"/>
</dbReference>
<gene>
    <name evidence="4" type="ORF">ACFPZ3_14465</name>
</gene>
<accession>A0ABW1CH72</accession>
<evidence type="ECO:0000313" key="4">
    <source>
        <dbReference type="EMBL" id="MFC5825061.1"/>
    </source>
</evidence>
<dbReference type="InterPro" id="IPR001128">
    <property type="entry name" value="Cyt_P450"/>
</dbReference>
<dbReference type="EMBL" id="JBHSPA010000017">
    <property type="protein sequence ID" value="MFC5825061.1"/>
    <property type="molecule type" value="Genomic_DNA"/>
</dbReference>
<dbReference type="InterPro" id="IPR050121">
    <property type="entry name" value="Cytochrome_P450_monoxygenase"/>
</dbReference>
<protein>
    <submittedName>
        <fullName evidence="4">Cytochrome P450</fullName>
    </submittedName>
</protein>
<dbReference type="PANTHER" id="PTHR24305">
    <property type="entry name" value="CYTOCHROME P450"/>
    <property type="match status" value="1"/>
</dbReference>
<keyword evidence="3" id="KW-0479">Metal-binding</keyword>